<protein>
    <submittedName>
        <fullName evidence="2">Uncharacterized protein</fullName>
    </submittedName>
</protein>
<dbReference type="AlphaFoldDB" id="A0A0A1STB9"/>
<evidence type="ECO:0000256" key="1">
    <source>
        <dbReference type="SAM" id="MobiDB-lite"/>
    </source>
</evidence>
<feature type="compositionally biased region" description="Acidic residues" evidence="1">
    <location>
        <begin position="366"/>
        <end position="379"/>
    </location>
</feature>
<feature type="region of interest" description="Disordered" evidence="1">
    <location>
        <begin position="201"/>
        <end position="350"/>
    </location>
</feature>
<keyword evidence="3" id="KW-1185">Reference proteome</keyword>
<dbReference type="EMBL" id="CDHN01000001">
    <property type="protein sequence ID" value="CEJ81421.1"/>
    <property type="molecule type" value="Genomic_DNA"/>
</dbReference>
<sequence length="437" mass="48167">MEPATALTTTDLGDGDNDEIGWEHDEESAPSALFAAEEEQPTADAADTDDHTQDGIQEIGTTANEFPSITVHYKGEEFPFLAHSNGFFSDASILDETMDKLLSSLRTELENELTEQDEVVFQVDELGLEFSQSSLQDSMASLTLRQILEIFDLLVKNQDPDNSRTLFTYVIIRPNTIKRYEALVESAASGKGLDEVIHLFQPTLPSPDTGTADHSEDYDSPEVEGFRTQEAEVDEDENDDEDDNNNDEEDEDEDNDEADDIEEEVEVEVEAEAEDSEEPDADESETLDLDDMQEPNHMEEGDGADGEEPEHEHLDEVIFEEAGARTEPGAEDATYFDESLQDEDGNAADGFFGQDVTLVATDFGTVDDDVAEEEEEDLAADILASTTNEDEMGEIDWQEDEDADGGEADGSSVNGKRPRAEDGAGVEDEQDAKRVRS</sequence>
<dbReference type="Pfam" id="PF10336">
    <property type="entry name" value="DUF2420"/>
    <property type="match status" value="1"/>
</dbReference>
<gene>
    <name evidence="2" type="ORF">VHEMI01545</name>
</gene>
<feature type="compositionally biased region" description="Acidic residues" evidence="1">
    <location>
        <begin position="388"/>
        <end position="407"/>
    </location>
</feature>
<dbReference type="HOGENOM" id="CLU_627287_0_0_1"/>
<evidence type="ECO:0000313" key="3">
    <source>
        <dbReference type="Proteomes" id="UP000039046"/>
    </source>
</evidence>
<reference evidence="2 3" key="1">
    <citation type="journal article" date="2015" name="Genome Announc.">
        <title>Draft Genome Sequence and Gene Annotation of the Entomopathogenic Fungus Verticillium hemipterigenum.</title>
        <authorList>
            <person name="Horn F."/>
            <person name="Habel A."/>
            <person name="Scharf D.H."/>
            <person name="Dworschak J."/>
            <person name="Brakhage A.A."/>
            <person name="Guthke R."/>
            <person name="Hertweck C."/>
            <person name="Linde J."/>
        </authorList>
    </citation>
    <scope>NUCLEOTIDE SEQUENCE [LARGE SCALE GENOMIC DNA]</scope>
</reference>
<dbReference type="InterPro" id="IPR018822">
    <property type="entry name" value="UPF0646"/>
</dbReference>
<feature type="compositionally biased region" description="Acidic residues" evidence="1">
    <location>
        <begin position="231"/>
        <end position="293"/>
    </location>
</feature>
<dbReference type="OrthoDB" id="5339076at2759"/>
<name>A0A0A1STB9_9HYPO</name>
<evidence type="ECO:0000313" key="2">
    <source>
        <dbReference type="EMBL" id="CEJ81421.1"/>
    </source>
</evidence>
<accession>A0A0A1STB9</accession>
<feature type="compositionally biased region" description="Acidic residues" evidence="1">
    <location>
        <begin position="13"/>
        <end position="28"/>
    </location>
</feature>
<feature type="region of interest" description="Disordered" evidence="1">
    <location>
        <begin position="1"/>
        <end position="53"/>
    </location>
</feature>
<feature type="compositionally biased region" description="Low complexity" evidence="1">
    <location>
        <begin position="1"/>
        <end position="12"/>
    </location>
</feature>
<dbReference type="Proteomes" id="UP000039046">
    <property type="component" value="Unassembled WGS sequence"/>
</dbReference>
<organism evidence="2 3">
    <name type="scientific">[Torrubiella] hemipterigena</name>
    <dbReference type="NCBI Taxonomy" id="1531966"/>
    <lineage>
        <taxon>Eukaryota</taxon>
        <taxon>Fungi</taxon>
        <taxon>Dikarya</taxon>
        <taxon>Ascomycota</taxon>
        <taxon>Pezizomycotina</taxon>
        <taxon>Sordariomycetes</taxon>
        <taxon>Hypocreomycetidae</taxon>
        <taxon>Hypocreales</taxon>
        <taxon>Clavicipitaceae</taxon>
        <taxon>Clavicipitaceae incertae sedis</taxon>
        <taxon>'Torrubiella' clade</taxon>
    </lineage>
</organism>
<dbReference type="STRING" id="1531966.A0A0A1STB9"/>
<feature type="region of interest" description="Disordered" evidence="1">
    <location>
        <begin position="366"/>
        <end position="437"/>
    </location>
</feature>
<proteinExistence type="predicted"/>